<dbReference type="AlphaFoldDB" id="A0A537JV21"/>
<evidence type="ECO:0000313" key="2">
    <source>
        <dbReference type="Proteomes" id="UP000318509"/>
    </source>
</evidence>
<name>A0A537JV21_9BACT</name>
<gene>
    <name evidence="1" type="ORF">E6H00_15965</name>
</gene>
<evidence type="ECO:0008006" key="3">
    <source>
        <dbReference type="Google" id="ProtNLM"/>
    </source>
</evidence>
<sequence>MQAILQDLTTILNILEGRALYLIKEGVRGAIAPDGVVSELAPLLRDLKACYRRLTDVQERQDLSYDAARQLDEADRRCVWLFRKIRLQQVFLTKLSLEARFRSLVSTEAYDIYQTLLNQDEEERDALSGDDARIRVLLLEEQPERSASPKDSG</sequence>
<dbReference type="Proteomes" id="UP000318509">
    <property type="component" value="Unassembled WGS sequence"/>
</dbReference>
<accession>A0A537JV21</accession>
<protein>
    <recommendedName>
        <fullName evidence="3">Flagellar protein FlgN</fullName>
    </recommendedName>
</protein>
<reference evidence="1 2" key="1">
    <citation type="journal article" date="2019" name="Nat. Microbiol.">
        <title>Mediterranean grassland soil C-N compound turnover is dependent on rainfall and depth, and is mediated by genomically divergent microorganisms.</title>
        <authorList>
            <person name="Diamond S."/>
            <person name="Andeer P.F."/>
            <person name="Li Z."/>
            <person name="Crits-Christoph A."/>
            <person name="Burstein D."/>
            <person name="Anantharaman K."/>
            <person name="Lane K.R."/>
            <person name="Thomas B.C."/>
            <person name="Pan C."/>
            <person name="Northen T.R."/>
            <person name="Banfield J.F."/>
        </authorList>
    </citation>
    <scope>NUCLEOTIDE SEQUENCE [LARGE SCALE GENOMIC DNA]</scope>
    <source>
        <strain evidence="1">NP_3</strain>
    </source>
</reference>
<proteinExistence type="predicted"/>
<organism evidence="1 2">
    <name type="scientific">Candidatus Segetimicrobium genomatis</name>
    <dbReference type="NCBI Taxonomy" id="2569760"/>
    <lineage>
        <taxon>Bacteria</taxon>
        <taxon>Bacillati</taxon>
        <taxon>Candidatus Sysuimicrobiota</taxon>
        <taxon>Candidatus Sysuimicrobiia</taxon>
        <taxon>Candidatus Sysuimicrobiales</taxon>
        <taxon>Candidatus Segetimicrobiaceae</taxon>
        <taxon>Candidatus Segetimicrobium</taxon>
    </lineage>
</organism>
<dbReference type="EMBL" id="VBAK01000162">
    <property type="protein sequence ID" value="TMI87304.1"/>
    <property type="molecule type" value="Genomic_DNA"/>
</dbReference>
<evidence type="ECO:0000313" key="1">
    <source>
        <dbReference type="EMBL" id="TMI87304.1"/>
    </source>
</evidence>
<comment type="caution">
    <text evidence="1">The sequence shown here is derived from an EMBL/GenBank/DDBJ whole genome shotgun (WGS) entry which is preliminary data.</text>
</comment>